<evidence type="ECO:0000256" key="9">
    <source>
        <dbReference type="RuleBase" id="RU367076"/>
    </source>
</evidence>
<dbReference type="InterPro" id="IPR013197">
    <property type="entry name" value="RNA_pol_III_RPC82-rel_HTH"/>
</dbReference>
<feature type="domain" description="RNA polymerase III subunit RPC82-related helix-turn-helix" evidence="11">
    <location>
        <begin position="8"/>
        <end position="68"/>
    </location>
</feature>
<comment type="subcellular location">
    <subcellularLocation>
        <location evidence="1 9">Nucleus</location>
    </subcellularLocation>
</comment>
<dbReference type="EMBL" id="LR862152">
    <property type="protein sequence ID" value="CAD1834457.1"/>
    <property type="molecule type" value="Genomic_DNA"/>
</dbReference>
<dbReference type="InterPro" id="IPR039748">
    <property type="entry name" value="RPC3"/>
</dbReference>
<dbReference type="Pfam" id="PF08221">
    <property type="entry name" value="HTH_9"/>
    <property type="match status" value="1"/>
</dbReference>
<dbReference type="PANTHER" id="PTHR12949">
    <property type="entry name" value="RNA POLYMERASE III DNA DIRECTED -RELATED"/>
    <property type="match status" value="1"/>
</dbReference>
<proteinExistence type="inferred from homology"/>
<dbReference type="InterPro" id="IPR036388">
    <property type="entry name" value="WH-like_DNA-bd_sf"/>
</dbReference>
<gene>
    <name evidence="13" type="ORF">CB5_LOCUS17668</name>
</gene>
<dbReference type="GO" id="GO:0006351">
    <property type="term" value="P:DNA-templated transcription"/>
    <property type="evidence" value="ECO:0007669"/>
    <property type="project" value="InterPro"/>
</dbReference>
<dbReference type="FunFam" id="1.10.10.10:FF:000515">
    <property type="entry name" value="DNA-directed RNA polymerase III subunit rpc3"/>
    <property type="match status" value="1"/>
</dbReference>
<feature type="domain" description="DNA-directed RNA polymerase III subunit RPC3 winged-helix" evidence="12">
    <location>
        <begin position="369"/>
        <end position="431"/>
    </location>
</feature>
<dbReference type="Pfam" id="PF05645">
    <property type="entry name" value="RNA_pol_Rpc82"/>
    <property type="match status" value="1"/>
</dbReference>
<evidence type="ECO:0000256" key="2">
    <source>
        <dbReference type="ARBA" id="ARBA00006835"/>
    </source>
</evidence>
<evidence type="ECO:0000256" key="7">
    <source>
        <dbReference type="ARBA" id="ARBA00023163"/>
    </source>
</evidence>
<evidence type="ECO:0000259" key="12">
    <source>
        <dbReference type="Pfam" id="PF22536"/>
    </source>
</evidence>
<dbReference type="SUPFAM" id="SSF46785">
    <property type="entry name" value="Winged helix' DNA-binding domain"/>
    <property type="match status" value="1"/>
</dbReference>
<comment type="function">
    <text evidence="9">DNA-dependent RNA polymerase catalyzes the transcription of DNA into RNA using the four ribonucleoside triphosphates as substrates. Specific core component of RNA polymerase III which synthesizes small RNAs, such as 5S rRNA and tRNAs.</text>
</comment>
<evidence type="ECO:0000259" key="11">
    <source>
        <dbReference type="Pfam" id="PF08221"/>
    </source>
</evidence>
<evidence type="ECO:0000313" key="13">
    <source>
        <dbReference type="EMBL" id="CAD1834457.1"/>
    </source>
</evidence>
<dbReference type="Pfam" id="PF22536">
    <property type="entry name" value="WHD_POLR3C"/>
    <property type="match status" value="1"/>
</dbReference>
<keyword evidence="6 9" id="KW-0240">DNA-directed RNA polymerase</keyword>
<comment type="subunit">
    <text evidence="4 9">Component of the RNA polymerase III (Pol III) complex consisting of 17 subunits.</text>
</comment>
<dbReference type="GO" id="GO:0005666">
    <property type="term" value="C:RNA polymerase III complex"/>
    <property type="evidence" value="ECO:0007669"/>
    <property type="project" value="UniProtKB-UniRule"/>
</dbReference>
<comment type="similarity">
    <text evidence="3 9">Belongs to the eukaryotic RPC3/POLR3C RNA polymerase subunit family.</text>
</comment>
<comment type="similarity">
    <text evidence="2">Belongs to the RNA polymerase beta chain family.</text>
</comment>
<reference evidence="13" key="1">
    <citation type="submission" date="2020-07" db="EMBL/GenBank/DDBJ databases">
        <authorList>
            <person name="Lin J."/>
        </authorList>
    </citation>
    <scope>NUCLEOTIDE SEQUENCE</scope>
</reference>
<dbReference type="InterPro" id="IPR036390">
    <property type="entry name" value="WH_DNA-bd_sf"/>
</dbReference>
<dbReference type="Gene3D" id="1.10.10.10">
    <property type="entry name" value="Winged helix-like DNA-binding domain superfamily/Winged helix DNA-binding domain"/>
    <property type="match status" value="3"/>
</dbReference>
<dbReference type="InterPro" id="IPR008806">
    <property type="entry name" value="RNA_pol_III_Rpc82_C"/>
</dbReference>
<dbReference type="AlphaFoldDB" id="A0A6V7PUH1"/>
<feature type="domain" description="RNA polymerase III Rpc82 C -terminal" evidence="10">
    <location>
        <begin position="150"/>
        <end position="334"/>
    </location>
</feature>
<evidence type="ECO:0000256" key="1">
    <source>
        <dbReference type="ARBA" id="ARBA00004123"/>
    </source>
</evidence>
<dbReference type="InterPro" id="IPR055207">
    <property type="entry name" value="POLR3C_WHD"/>
</dbReference>
<dbReference type="FunFam" id="1.10.10.10:FF:000420">
    <property type="entry name" value="RNA polymerase III subunit, putative"/>
    <property type="match status" value="1"/>
</dbReference>
<dbReference type="FunFam" id="1.10.10.10:FF:000218">
    <property type="entry name" value="DNA-directed RNA polymerase III subunit RPC3"/>
    <property type="match status" value="1"/>
</dbReference>
<keyword evidence="8 9" id="KW-0539">Nucleus</keyword>
<evidence type="ECO:0000259" key="10">
    <source>
        <dbReference type="Pfam" id="PF05645"/>
    </source>
</evidence>
<dbReference type="GO" id="GO:0003697">
    <property type="term" value="F:single-stranded DNA binding"/>
    <property type="evidence" value="ECO:0007669"/>
    <property type="project" value="UniProtKB-UniRule"/>
</dbReference>
<keyword evidence="7 9" id="KW-0804">Transcription</keyword>
<protein>
    <recommendedName>
        <fullName evidence="5 9">DNA-directed RNA polymerase III subunit RPC3</fullName>
        <shortName evidence="9">RNA polymerase III subunit C3</shortName>
    </recommendedName>
</protein>
<organism evidence="13">
    <name type="scientific">Ananas comosus var. bracteatus</name>
    <name type="common">red pineapple</name>
    <dbReference type="NCBI Taxonomy" id="296719"/>
    <lineage>
        <taxon>Eukaryota</taxon>
        <taxon>Viridiplantae</taxon>
        <taxon>Streptophyta</taxon>
        <taxon>Embryophyta</taxon>
        <taxon>Tracheophyta</taxon>
        <taxon>Spermatophyta</taxon>
        <taxon>Magnoliopsida</taxon>
        <taxon>Liliopsida</taxon>
        <taxon>Poales</taxon>
        <taxon>Bromeliaceae</taxon>
        <taxon>Bromelioideae</taxon>
        <taxon>Ananas</taxon>
    </lineage>
</organism>
<evidence type="ECO:0000256" key="3">
    <source>
        <dbReference type="ARBA" id="ARBA00007206"/>
    </source>
</evidence>
<dbReference type="PANTHER" id="PTHR12949:SF0">
    <property type="entry name" value="DNA-DIRECTED RNA POLYMERASE III SUBUNIT RPC3"/>
    <property type="match status" value="1"/>
</dbReference>
<evidence type="ECO:0000256" key="4">
    <source>
        <dbReference type="ARBA" id="ARBA00011206"/>
    </source>
</evidence>
<name>A0A6V7PUH1_ANACO</name>
<accession>A0A6V7PUH1</accession>
<evidence type="ECO:0000256" key="6">
    <source>
        <dbReference type="ARBA" id="ARBA00022478"/>
    </source>
</evidence>
<sequence>MVGQNGLKLAVHLITAHLGDLVAKVCSCLLHRGALSLQEVVRFTRLSISQAKNCLLVLIQHNCVQAFSVLVPGSTAKTMTQYIALFDNILHRMRFPKFLMVVKYDLGHEGEVLLEGLLQNGRLTFDQLVERTLSKTTEASASIREEMRANFNNLVHSHYVERCPKPEPFVGPDSEDQSTFARKRGAKTVPILPLEQQVMMAATLSNGERFSEISNGGNMTVDTDVADHHVATFSAQVRGFRDGSRASICNYENEVLWRANYEKFIQCLKKKACVLNVRSRLGLDAGTILEAMIETIDQENVENKNTVFASMGSIIERVREKPGGISMTLEHVRTILVDQLLCHSSTEDTNTWYTIDLNDIIEHSQNEEVETFIQARYGLEAYRIFRLLIKCGHPVETEQIVEITFIEKKNAQEILYKLWKDEYLEMEKVVMHGSGQTQLFLWKLNKRVLRNIS</sequence>
<evidence type="ECO:0000256" key="5">
    <source>
        <dbReference type="ARBA" id="ARBA00016689"/>
    </source>
</evidence>
<evidence type="ECO:0000256" key="8">
    <source>
        <dbReference type="ARBA" id="ARBA00023242"/>
    </source>
</evidence>